<evidence type="ECO:0000313" key="1">
    <source>
        <dbReference type="EMBL" id="KAI8032507.1"/>
    </source>
</evidence>
<reference evidence="1 2" key="1">
    <citation type="journal article" date="2022" name="Plant J.">
        <title>Chromosome-level genome of Camellia lanceoleosa provides a valuable resource for understanding genome evolution and self-incompatibility.</title>
        <authorList>
            <person name="Gong W."/>
            <person name="Xiao S."/>
            <person name="Wang L."/>
            <person name="Liao Z."/>
            <person name="Chang Y."/>
            <person name="Mo W."/>
            <person name="Hu G."/>
            <person name="Li W."/>
            <person name="Zhao G."/>
            <person name="Zhu H."/>
            <person name="Hu X."/>
            <person name="Ji K."/>
            <person name="Xiang X."/>
            <person name="Song Q."/>
            <person name="Yuan D."/>
            <person name="Jin S."/>
            <person name="Zhang L."/>
        </authorList>
    </citation>
    <scope>NUCLEOTIDE SEQUENCE [LARGE SCALE GENOMIC DNA]</scope>
    <source>
        <strain evidence="1">SQ_2022a</strain>
    </source>
</reference>
<organism evidence="1 2">
    <name type="scientific">Camellia lanceoleosa</name>
    <dbReference type="NCBI Taxonomy" id="1840588"/>
    <lineage>
        <taxon>Eukaryota</taxon>
        <taxon>Viridiplantae</taxon>
        <taxon>Streptophyta</taxon>
        <taxon>Embryophyta</taxon>
        <taxon>Tracheophyta</taxon>
        <taxon>Spermatophyta</taxon>
        <taxon>Magnoliopsida</taxon>
        <taxon>eudicotyledons</taxon>
        <taxon>Gunneridae</taxon>
        <taxon>Pentapetalae</taxon>
        <taxon>asterids</taxon>
        <taxon>Ericales</taxon>
        <taxon>Theaceae</taxon>
        <taxon>Camellia</taxon>
    </lineage>
</organism>
<dbReference type="Proteomes" id="UP001060215">
    <property type="component" value="Chromosome 1"/>
</dbReference>
<keyword evidence="2" id="KW-1185">Reference proteome</keyword>
<protein>
    <submittedName>
        <fullName evidence="1">Uncharacterized protein</fullName>
    </submittedName>
</protein>
<evidence type="ECO:0000313" key="2">
    <source>
        <dbReference type="Proteomes" id="UP001060215"/>
    </source>
</evidence>
<comment type="caution">
    <text evidence="1">The sequence shown here is derived from an EMBL/GenBank/DDBJ whole genome shotgun (WGS) entry which is preliminary data.</text>
</comment>
<gene>
    <name evidence="1" type="ORF">LOK49_LG01G00839</name>
</gene>
<name>A0ACC0J2T7_9ERIC</name>
<accession>A0ACC0J2T7</accession>
<proteinExistence type="predicted"/>
<sequence length="96" mass="10781">MQSRTRKMKTKPTNTAAKQTKTAPDLLPSSLPYNLIWRNKSDTLWDLETGEEGKSNTSAIGNCRQQQANTAGFNHIHPHIRLGTAHLHQTPKLPRP</sequence>
<dbReference type="EMBL" id="CM045758">
    <property type="protein sequence ID" value="KAI8032507.1"/>
    <property type="molecule type" value="Genomic_DNA"/>
</dbReference>